<name>A0A2N9GKH5_FAGSY</name>
<gene>
    <name evidence="1" type="ORF">FSB_LOCUS27830</name>
</gene>
<dbReference type="PANTHER" id="PTHR33240">
    <property type="entry name" value="OS08G0508500 PROTEIN"/>
    <property type="match status" value="1"/>
</dbReference>
<reference evidence="1" key="1">
    <citation type="submission" date="2018-02" db="EMBL/GenBank/DDBJ databases">
        <authorList>
            <person name="Cohen D.B."/>
            <person name="Kent A.D."/>
        </authorList>
    </citation>
    <scope>NUCLEOTIDE SEQUENCE</scope>
</reference>
<dbReference type="InterPro" id="IPR021109">
    <property type="entry name" value="Peptidase_aspartic_dom_sf"/>
</dbReference>
<evidence type="ECO:0000313" key="1">
    <source>
        <dbReference type="EMBL" id="SPC99948.1"/>
    </source>
</evidence>
<evidence type="ECO:0008006" key="2">
    <source>
        <dbReference type="Google" id="ProtNLM"/>
    </source>
</evidence>
<protein>
    <recommendedName>
        <fullName evidence="2">Retrotransposon gag domain-containing protein</fullName>
    </recommendedName>
</protein>
<accession>A0A2N9GKH5</accession>
<dbReference type="AlphaFoldDB" id="A0A2N9GKH5"/>
<dbReference type="EMBL" id="OIVN01002026">
    <property type="protein sequence ID" value="SPC99948.1"/>
    <property type="molecule type" value="Genomic_DNA"/>
</dbReference>
<sequence length="309" mass="35322">MSGALSSSRRPQSESPRGVQLEKHLLVLLIDPLVEILKSEHWWQLPLNIQIPEKIQIGTYLTRTKKMDALLTLKLEDGESIKDYATRFWETYNDIDNCSEDVAVRTFKSSLPLGTRLPHLAPFWSSLENPQEQSIYFSNSDLKDVQLPHNDPLVVTLRIENFDVKRILIAQGSFIEVMYQDLYEKLGLGEKRSCKLRPTSVRFFGGIHYTSRKNHSTSSSRTDQPQTEFIVVRASSPYNTIMGRDWLHRMKAVPSTLDQKLRFPTDDGIMELNGDQVAANTMCVNNYKTSRPRESGACRGFMTITAIRP</sequence>
<organism evidence="1">
    <name type="scientific">Fagus sylvatica</name>
    <name type="common">Beechnut</name>
    <dbReference type="NCBI Taxonomy" id="28930"/>
    <lineage>
        <taxon>Eukaryota</taxon>
        <taxon>Viridiplantae</taxon>
        <taxon>Streptophyta</taxon>
        <taxon>Embryophyta</taxon>
        <taxon>Tracheophyta</taxon>
        <taxon>Spermatophyta</taxon>
        <taxon>Magnoliopsida</taxon>
        <taxon>eudicotyledons</taxon>
        <taxon>Gunneridae</taxon>
        <taxon>Pentapetalae</taxon>
        <taxon>rosids</taxon>
        <taxon>fabids</taxon>
        <taxon>Fagales</taxon>
        <taxon>Fagaceae</taxon>
        <taxon>Fagus</taxon>
    </lineage>
</organism>
<dbReference type="PANTHER" id="PTHR33240:SF8">
    <property type="entry name" value="OS03G0439900 PROTEIN"/>
    <property type="match status" value="1"/>
</dbReference>
<proteinExistence type="predicted"/>
<dbReference type="Gene3D" id="2.40.70.10">
    <property type="entry name" value="Acid Proteases"/>
    <property type="match status" value="1"/>
</dbReference>